<gene>
    <name evidence="7" type="primary">flaB_2</name>
    <name evidence="7" type="ORF">NCTC13156_01204</name>
</gene>
<accession>A0A377Q0S8</accession>
<dbReference type="GO" id="GO:0009288">
    <property type="term" value="C:bacterial-type flagellum"/>
    <property type="evidence" value="ECO:0007669"/>
    <property type="project" value="UniProtKB-SubCell"/>
</dbReference>
<evidence type="ECO:0000256" key="5">
    <source>
        <dbReference type="ARBA" id="ARBA00023143"/>
    </source>
</evidence>
<comment type="subcellular location">
    <subcellularLocation>
        <location evidence="1">Bacterial flagellum</location>
    </subcellularLocation>
    <subcellularLocation>
        <location evidence="2">Secreted</location>
    </subcellularLocation>
</comment>
<evidence type="ECO:0000313" key="7">
    <source>
        <dbReference type="EMBL" id="STQ88367.1"/>
    </source>
</evidence>
<dbReference type="InterPro" id="IPR001492">
    <property type="entry name" value="Flagellin"/>
</dbReference>
<dbReference type="AlphaFoldDB" id="A0A377Q0S8"/>
<keyword evidence="7" id="KW-0966">Cell projection</keyword>
<dbReference type="InterPro" id="IPR042187">
    <property type="entry name" value="Flagellin_C_sub2"/>
</dbReference>
<protein>
    <submittedName>
        <fullName evidence="7">Flagellin</fullName>
    </submittedName>
</protein>
<evidence type="ECO:0000256" key="1">
    <source>
        <dbReference type="ARBA" id="ARBA00004365"/>
    </source>
</evidence>
<dbReference type="GO" id="GO:0005198">
    <property type="term" value="F:structural molecule activity"/>
    <property type="evidence" value="ECO:0007669"/>
    <property type="project" value="InterPro"/>
</dbReference>
<organism evidence="7 8">
    <name type="scientific">Helicobacter pullorum</name>
    <dbReference type="NCBI Taxonomy" id="35818"/>
    <lineage>
        <taxon>Bacteria</taxon>
        <taxon>Pseudomonadati</taxon>
        <taxon>Campylobacterota</taxon>
        <taxon>Epsilonproteobacteria</taxon>
        <taxon>Campylobacterales</taxon>
        <taxon>Helicobacteraceae</taxon>
        <taxon>Helicobacter</taxon>
    </lineage>
</organism>
<dbReference type="RefSeq" id="WP_342352657.1">
    <property type="nucleotide sequence ID" value="NZ_UGJF01000001.1"/>
</dbReference>
<keyword evidence="5" id="KW-0975">Bacterial flagellum</keyword>
<evidence type="ECO:0000256" key="4">
    <source>
        <dbReference type="ARBA" id="ARBA00022525"/>
    </source>
</evidence>
<dbReference type="Gene3D" id="6.10.10.10">
    <property type="entry name" value="Flagellar export chaperone, C-terminal domain"/>
    <property type="match status" value="1"/>
</dbReference>
<dbReference type="SUPFAM" id="SSF64518">
    <property type="entry name" value="Phase 1 flagellin"/>
    <property type="match status" value="1"/>
</dbReference>
<dbReference type="PANTHER" id="PTHR42792:SF2">
    <property type="entry name" value="FLAGELLIN"/>
    <property type="match status" value="1"/>
</dbReference>
<evidence type="ECO:0000259" key="6">
    <source>
        <dbReference type="Pfam" id="PF00700"/>
    </source>
</evidence>
<dbReference type="Pfam" id="PF07196">
    <property type="entry name" value="Flagellin_IN"/>
    <property type="match status" value="2"/>
</dbReference>
<proteinExistence type="inferred from homology"/>
<reference evidence="7 8" key="1">
    <citation type="submission" date="2018-06" db="EMBL/GenBank/DDBJ databases">
        <authorList>
            <consortium name="Pathogen Informatics"/>
            <person name="Doyle S."/>
        </authorList>
    </citation>
    <scope>NUCLEOTIDE SEQUENCE [LARGE SCALE GENOMIC DNA]</scope>
    <source>
        <strain evidence="7 8">NCTC13156</strain>
    </source>
</reference>
<evidence type="ECO:0000313" key="8">
    <source>
        <dbReference type="Proteomes" id="UP000255269"/>
    </source>
</evidence>
<dbReference type="Proteomes" id="UP000255269">
    <property type="component" value="Unassembled WGS sequence"/>
</dbReference>
<sequence length="368" mass="37279">MNLLAGSFTNKEFQVGAYSNQTIRASIGATSSDKIGHVRSETMKFTATGEVALNFIATNGGKDVSIESVVISTSAGTGLGAVAEAINKNSDNLGGVRADYTVIATGTDAIAAGDVTSLTINGVSIGNITGIQANDKDNRLVQAINAYKDTTGVEASTDKDGRLVLTSTDGRAIQVRGSGMSAGGVAGIVVSGTTATIVGSLTLTKLGAGDIKVSGTGLDGVTTAIGSAAAQTTTTLRQIKGELSADVKSAIGANAGINSASTEFGGTLGAGVTTLKGAMLVMDIAESAIKQLDTIRADLGSIQQQMQSTINNITITQVNVKSAESGIREVDFASESANYSNLNILAQAGSYAMSQANTVQQNILRLLQ</sequence>
<keyword evidence="7" id="KW-0282">Flagellum</keyword>
<dbReference type="GO" id="GO:0005576">
    <property type="term" value="C:extracellular region"/>
    <property type="evidence" value="ECO:0007669"/>
    <property type="project" value="UniProtKB-SubCell"/>
</dbReference>
<feature type="domain" description="Flagellin C-terminal" evidence="6">
    <location>
        <begin position="282"/>
        <end position="367"/>
    </location>
</feature>
<dbReference type="InterPro" id="IPR046358">
    <property type="entry name" value="Flagellin_C"/>
</dbReference>
<dbReference type="Pfam" id="PF00700">
    <property type="entry name" value="Flagellin_C"/>
    <property type="match status" value="1"/>
</dbReference>
<evidence type="ECO:0000256" key="2">
    <source>
        <dbReference type="ARBA" id="ARBA00004613"/>
    </source>
</evidence>
<name>A0A377Q0S8_9HELI</name>
<dbReference type="Gene3D" id="1.20.1330.10">
    <property type="entry name" value="f41 fragment of flagellin, N-terminal domain"/>
    <property type="match status" value="2"/>
</dbReference>
<keyword evidence="7" id="KW-0969">Cilium</keyword>
<dbReference type="EMBL" id="UGJF01000001">
    <property type="protein sequence ID" value="STQ88367.1"/>
    <property type="molecule type" value="Genomic_DNA"/>
</dbReference>
<keyword evidence="4" id="KW-0964">Secreted</keyword>
<dbReference type="InterPro" id="IPR010810">
    <property type="entry name" value="Flagellin_hook_IN_motif"/>
</dbReference>
<dbReference type="Gene3D" id="3.30.70.2120">
    <property type="match status" value="3"/>
</dbReference>
<evidence type="ECO:0000256" key="3">
    <source>
        <dbReference type="ARBA" id="ARBA00005709"/>
    </source>
</evidence>
<comment type="similarity">
    <text evidence="3">Belongs to the bacterial flagellin family.</text>
</comment>
<dbReference type="PANTHER" id="PTHR42792">
    <property type="entry name" value="FLAGELLIN"/>
    <property type="match status" value="1"/>
</dbReference>